<dbReference type="EMBL" id="LN679101">
    <property type="protein sequence ID" value="CEL55561.1"/>
    <property type="molecule type" value="Genomic_DNA"/>
</dbReference>
<proteinExistence type="predicted"/>
<organism evidence="1 2">
    <name type="scientific">Thanatephorus cucumeris (strain AG1-IB / isolate 7/3/14)</name>
    <name type="common">Lettuce bottom rot fungus</name>
    <name type="synonym">Rhizoctonia solani</name>
    <dbReference type="NCBI Taxonomy" id="1108050"/>
    <lineage>
        <taxon>Eukaryota</taxon>
        <taxon>Fungi</taxon>
        <taxon>Dikarya</taxon>
        <taxon>Basidiomycota</taxon>
        <taxon>Agaricomycotina</taxon>
        <taxon>Agaricomycetes</taxon>
        <taxon>Cantharellales</taxon>
        <taxon>Ceratobasidiaceae</taxon>
        <taxon>Rhizoctonia</taxon>
        <taxon>Rhizoctonia solani AG-1</taxon>
    </lineage>
</organism>
<dbReference type="Proteomes" id="UP000059188">
    <property type="component" value="Unassembled WGS sequence"/>
</dbReference>
<reference evidence="1 2" key="1">
    <citation type="submission" date="2014-11" db="EMBL/GenBank/DDBJ databases">
        <authorList>
            <person name="Wibberg Daniel"/>
        </authorList>
    </citation>
    <scope>NUCLEOTIDE SEQUENCE [LARGE SCALE GENOMIC DNA]</scope>
    <source>
        <strain evidence="1">Rhizoctonia solani AG1-IB 7/3/14</strain>
    </source>
</reference>
<keyword evidence="2" id="KW-1185">Reference proteome</keyword>
<sequence>MWSVHVQMSHFISQCCLTAAAKQNRTSQPIGSSNKTKTASSSIHVYDIVTNHSLPYSRYRYDWVSSRPVDWIRSCFRPPMINSLGASSSPYEITWNRFYPT</sequence>
<name>A0A0B7FC29_THACB</name>
<evidence type="ECO:0000313" key="1">
    <source>
        <dbReference type="EMBL" id="CEL55561.1"/>
    </source>
</evidence>
<accession>A0A0B7FC29</accession>
<dbReference type="AlphaFoldDB" id="A0A0B7FC29"/>
<gene>
    <name evidence="1" type="ORF">RSOLAG1IB_01573</name>
</gene>
<evidence type="ECO:0000313" key="2">
    <source>
        <dbReference type="Proteomes" id="UP000059188"/>
    </source>
</evidence>
<protein>
    <submittedName>
        <fullName evidence="1">Uncharacterized protein</fullName>
    </submittedName>
</protein>